<protein>
    <submittedName>
        <fullName evidence="3">Uncharacterized protein</fullName>
    </submittedName>
</protein>
<dbReference type="EMBL" id="CCEJ010000011">
    <property type="protein sequence ID" value="CDR34994.1"/>
    <property type="molecule type" value="Genomic_DNA"/>
</dbReference>
<feature type="region of interest" description="Disordered" evidence="2">
    <location>
        <begin position="1"/>
        <end position="125"/>
    </location>
</feature>
<evidence type="ECO:0000313" key="4">
    <source>
        <dbReference type="Proteomes" id="UP000031552"/>
    </source>
</evidence>
<keyword evidence="1" id="KW-0175">Coiled coil</keyword>
<dbReference type="Proteomes" id="UP000031552">
    <property type="component" value="Unassembled WGS sequence"/>
</dbReference>
<dbReference type="AlphaFoldDB" id="A0A090E2Y6"/>
<name>A0A090E2Y6_9BACT</name>
<feature type="region of interest" description="Disordered" evidence="2">
    <location>
        <begin position="733"/>
        <end position="759"/>
    </location>
</feature>
<proteinExistence type="predicted"/>
<sequence length="759" mass="86130">MGSPDSTAVGATLPPNTLGSYMPPIPQTPNKSTAGAEGTSNGRKHKRRNRNGGGTNSSKDTELKVIEKVSQPVLAQEASKPAVTLNAGEKSNSQETSSAPVDEASPKDPPKETTEKCVTAPSSESSVLSPSVKLFMQVFPDIASNASLDEASLKDALSAALEREEVEAIEEEVKSSYESRIKELEAQAKALEEDKKVLRNQIIKLGEESLGKASEFSKDRELLKKIDAELKQKISEKEMLLEKIKNLEEAQKAKFEEQQEEIKTLHSKLENLKEVVSQKEGKEANIRLARSLVTTLGASLDKITDKETEKESDSVELTQEAVRIIIQDCNKKVEQLYKLLNIQKIDTLATPKRTFKEWQESIKNELNDLHREKGELEGTLDYIKRKLAEEKGSKNNLEFSDFGDAKKKWSTVVQTMIEKKKNFEEFFLALLEKVENGEERVSDVPMKAINSVSNALKGIGSAEIASRLEKQLDTHNSRYKLLETILLQWKGLEDSLNSHGNFILFNTLAFEKTEFTKEVREQLEELRKHFLDFSVIELPTLRQSFLMISLQYEVDSLRAFIGFAAQTRRYLRKIEAKELQSSYQLIKATFGELMRKKTLLMPDVEILKNAIEEQVKKWELDPVIPEKRLEQIAIILKMNPEQVKGMYYEPYLEEHRNRSHQLEAIQSNLSEYNQTDSTKSLWIAVQEVQRLHDACKRNGEHITETWFNRSPLVGGGIRDEEIDQWSIAYPLEEKKEAGKEKETESKGKEKDASLQRKGK</sequence>
<evidence type="ECO:0000256" key="1">
    <source>
        <dbReference type="SAM" id="Coils"/>
    </source>
</evidence>
<organism evidence="3 4">
    <name type="scientific">Candidatus Criblamydia sequanensis CRIB-18</name>
    <dbReference type="NCBI Taxonomy" id="1437425"/>
    <lineage>
        <taxon>Bacteria</taxon>
        <taxon>Pseudomonadati</taxon>
        <taxon>Chlamydiota</taxon>
        <taxon>Chlamydiia</taxon>
        <taxon>Parachlamydiales</taxon>
        <taxon>Candidatus Criblamydiaceae</taxon>
        <taxon>Candidatus Criblamydia</taxon>
    </lineage>
</organism>
<evidence type="ECO:0000313" key="3">
    <source>
        <dbReference type="EMBL" id="CDR34994.1"/>
    </source>
</evidence>
<gene>
    <name evidence="3" type="ORF">CSEC_2188</name>
</gene>
<feature type="compositionally biased region" description="Polar residues" evidence="2">
    <location>
        <begin position="89"/>
        <end position="99"/>
    </location>
</feature>
<reference evidence="3" key="2">
    <citation type="submission" date="2014-09" db="EMBL/GenBank/DDBJ databases">
        <title>Criblamydia sequanensis harbors a mega-plasmid encoding arsenite resistance.</title>
        <authorList>
            <person name="Bertelli C."/>
            <person name="Goesmann A."/>
            <person name="Greub G."/>
        </authorList>
    </citation>
    <scope>NUCLEOTIDE SEQUENCE [LARGE SCALE GENOMIC DNA]</scope>
    <source>
        <strain evidence="3">CRIB-18</strain>
    </source>
</reference>
<feature type="coiled-coil region" evidence="1">
    <location>
        <begin position="167"/>
        <end position="282"/>
    </location>
</feature>
<feature type="compositionally biased region" description="Basic and acidic residues" evidence="2">
    <location>
        <begin position="104"/>
        <end position="115"/>
    </location>
</feature>
<evidence type="ECO:0000256" key="2">
    <source>
        <dbReference type="SAM" id="MobiDB-lite"/>
    </source>
</evidence>
<comment type="caution">
    <text evidence="3">The sequence shown here is derived from an EMBL/GenBank/DDBJ whole genome shotgun (WGS) entry which is preliminary data.</text>
</comment>
<accession>A0A090E2Y6</accession>
<dbReference type="RefSeq" id="WP_041018546.1">
    <property type="nucleotide sequence ID" value="NZ_CCEJ010000011.1"/>
</dbReference>
<keyword evidence="4" id="KW-1185">Reference proteome</keyword>
<reference evidence="3" key="1">
    <citation type="submission" date="2013-12" db="EMBL/GenBank/DDBJ databases">
        <authorList>
            <person name="Linke B."/>
        </authorList>
    </citation>
    <scope>NUCLEOTIDE SEQUENCE [LARGE SCALE GENOMIC DNA]</scope>
    <source>
        <strain evidence="3">CRIB-18</strain>
    </source>
</reference>